<evidence type="ECO:0000313" key="1">
    <source>
        <dbReference type="EMBL" id="MCB4798753.1"/>
    </source>
</evidence>
<dbReference type="AlphaFoldDB" id="A0A9X1I1D3"/>
<evidence type="ECO:0000313" key="2">
    <source>
        <dbReference type="Proteomes" id="UP001139199"/>
    </source>
</evidence>
<reference evidence="1" key="1">
    <citation type="submission" date="2021-10" db="EMBL/GenBank/DDBJ databases">
        <title>Tamlana sargassums sp. nov., and Tamlana laminarinivorans sp. nov., two new bacteria isolated from the brown alga.</title>
        <authorList>
            <person name="Li J."/>
        </authorList>
    </citation>
    <scope>NUCLEOTIDE SEQUENCE</scope>
    <source>
        <strain evidence="1">PT2-4</strain>
    </source>
</reference>
<proteinExistence type="predicted"/>
<dbReference type="EMBL" id="JAJAPW010000003">
    <property type="protein sequence ID" value="MCB4798753.1"/>
    <property type="molecule type" value="Genomic_DNA"/>
</dbReference>
<dbReference type="SUPFAM" id="SSF53474">
    <property type="entry name" value="alpha/beta-Hydrolases"/>
    <property type="match status" value="1"/>
</dbReference>
<dbReference type="Gene3D" id="3.40.50.1820">
    <property type="entry name" value="alpha/beta hydrolase"/>
    <property type="match status" value="1"/>
</dbReference>
<keyword evidence="1" id="KW-0378">Hydrolase</keyword>
<gene>
    <name evidence="1" type="ORF">LG649_07845</name>
</gene>
<name>A0A9X1I1D3_9FLAO</name>
<sequence length="224" mass="25921">MKKNDIIHVYFMPGMAASPNIFERIKLPENQFKVHFLEWIIPTKNEPMISYVSRLAKQQISHQNIVLIGVSFGGVIVQELSKIINTRKLIIVSSVKSNKELPKRMKFAKITKFYKLAPTKLASNIDLLSKYALGKQVSKRIELYKTYLSVNNEQYLKWAIKNMVCWKQTEYSPDITHIHGDADTVFPIKNISNCKTIKGGTHVMILNKYKWFNENLPTIILNSY</sequence>
<organism evidence="1 2">
    <name type="scientific">Neotamlana laminarinivorans</name>
    <dbReference type="NCBI Taxonomy" id="2883124"/>
    <lineage>
        <taxon>Bacteria</taxon>
        <taxon>Pseudomonadati</taxon>
        <taxon>Bacteroidota</taxon>
        <taxon>Flavobacteriia</taxon>
        <taxon>Flavobacteriales</taxon>
        <taxon>Flavobacteriaceae</taxon>
        <taxon>Neotamlana</taxon>
    </lineage>
</organism>
<comment type="caution">
    <text evidence="1">The sequence shown here is derived from an EMBL/GenBank/DDBJ whole genome shotgun (WGS) entry which is preliminary data.</text>
</comment>
<dbReference type="Proteomes" id="UP001139199">
    <property type="component" value="Unassembled WGS sequence"/>
</dbReference>
<dbReference type="RefSeq" id="WP_226543026.1">
    <property type="nucleotide sequence ID" value="NZ_JAJAPW010000003.1"/>
</dbReference>
<keyword evidence="2" id="KW-1185">Reference proteome</keyword>
<accession>A0A9X1I1D3</accession>
<protein>
    <submittedName>
        <fullName evidence="1">Alpha/beta hydrolase</fullName>
    </submittedName>
</protein>
<dbReference type="InterPro" id="IPR029058">
    <property type="entry name" value="AB_hydrolase_fold"/>
</dbReference>
<dbReference type="GO" id="GO:0016787">
    <property type="term" value="F:hydrolase activity"/>
    <property type="evidence" value="ECO:0007669"/>
    <property type="project" value="UniProtKB-KW"/>
</dbReference>